<comment type="subunit">
    <text evidence="3 15">Heterodimer of a large subunit and a small subunit.</text>
</comment>
<dbReference type="PANTHER" id="PTHR10416">
    <property type="entry name" value="DNA POLYMERASE DELTA SUBUNIT 2"/>
    <property type="match status" value="1"/>
</dbReference>
<dbReference type="GO" id="GO:0006308">
    <property type="term" value="P:DNA catabolic process"/>
    <property type="evidence" value="ECO:0007669"/>
    <property type="project" value="UniProtKB-UniRule"/>
</dbReference>
<dbReference type="Pfam" id="PF04042">
    <property type="entry name" value="DNA_pol_E_B"/>
    <property type="match status" value="1"/>
</dbReference>
<comment type="similarity">
    <text evidence="2 15">Belongs to the DNA polymerase delta/II small subunit family.</text>
</comment>
<dbReference type="GO" id="GO:0042575">
    <property type="term" value="C:DNA polymerase complex"/>
    <property type="evidence" value="ECO:0007669"/>
    <property type="project" value="TreeGrafter"/>
</dbReference>
<dbReference type="GeneID" id="74567954"/>
<dbReference type="EC" id="2.7.7.7" evidence="15"/>
<keyword evidence="6 15" id="KW-0235">DNA replication</keyword>
<dbReference type="GO" id="GO:0003887">
    <property type="term" value="F:DNA-directed DNA polymerase activity"/>
    <property type="evidence" value="ECO:0007669"/>
    <property type="project" value="UniProtKB-UniRule"/>
</dbReference>
<evidence type="ECO:0000256" key="11">
    <source>
        <dbReference type="ARBA" id="ARBA00023125"/>
    </source>
</evidence>
<reference evidence="18" key="1">
    <citation type="journal article" date="2022" name="Int. J. Syst. Evol. Microbiol.">
        <title>Nanobdella aerobiophila gen. nov., sp. nov., a thermoacidophilic, obligate ectosymbiotic archaeon, and proposal of Nanobdellaceae fam. nov., Nanobdellales ord. nov. and Nanobdellia class. nov.</title>
        <authorList>
            <person name="Kato S."/>
            <person name="Ogasawara A."/>
            <person name="Itoh T."/>
            <person name="Sakai H.D."/>
            <person name="Shimizu M."/>
            <person name="Yuki M."/>
            <person name="Kaneko M."/>
            <person name="Takashina T."/>
            <person name="Ohkuma M."/>
        </authorList>
    </citation>
    <scope>NUCLEOTIDE SEQUENCE [LARGE SCALE GENOMIC DNA]</scope>
    <source>
        <strain evidence="18">MJ1</strain>
    </source>
</reference>
<dbReference type="SUPFAM" id="SSF56300">
    <property type="entry name" value="Metallo-dependent phosphatases"/>
    <property type="match status" value="1"/>
</dbReference>
<evidence type="ECO:0000256" key="13">
    <source>
        <dbReference type="ARBA" id="ARBA00024817"/>
    </source>
</evidence>
<accession>A0A915WR59</accession>
<dbReference type="GO" id="GO:0003677">
    <property type="term" value="F:DNA binding"/>
    <property type="evidence" value="ECO:0007669"/>
    <property type="project" value="UniProtKB-UniRule"/>
</dbReference>
<sequence length="564" mass="65608">MKKEDIITEFLKYNILVTKEAIDILEKLSDDRIYDIIKKAVSENAVIINKDDLVEYKEEKKENSKGILSFFSNESRKYEENKEINLKNDNIDLNISMKKILERKEDNLKIKNEITVEIHNKKEKRIGEEIETNIKLLDDQTKKINILKKFDIQKNKADISSWVSYYKSRLNKIKKHLKEHGELKNIYALDKIPENEENIGIAGMIYDKKIKENGILYVIEDGNKVIRVFVNKNKEDIDFNLIKSIPLDSVIGFVGVYKKGMFFADQVIFPDVPMKKPKTYGNDDIYIAFTGDWQIGNKYAIDTIFDRFIKFLYGKTENEKLNELSRKIGYLSIIGDVVDGVGVYPEQEKELLLKTYEQQYQKMDEYIVSMPEDLKIAIIPGNHDIPRLAEPQPALPRSFLRQSYQLKNVYYLSNPSYVSFHDSITTLMYHGYVLDWLVSEIPILRERGGYENPGELMKFLLMLRLIAPTHGATPYMPYFDEDPLVIDDIPDIFHTGHIHRASYDTYRSVDMVNSSTFQDTTPYQKELGHKPLPGIIFLRNIKDGSVLAVNLNDLTIHNIRDKII</sequence>
<dbReference type="Proteomes" id="UP001055553">
    <property type="component" value="Chromosome"/>
</dbReference>
<keyword evidence="8 15" id="KW-0378">Hydrolase</keyword>
<keyword evidence="5 15" id="KW-0548">Nucleotidyltransferase</keyword>
<evidence type="ECO:0000259" key="16">
    <source>
        <dbReference type="Pfam" id="PF04042"/>
    </source>
</evidence>
<keyword evidence="11 15" id="KW-0238">DNA-binding</keyword>
<dbReference type="KEGG" id="naer:MJ1_0002"/>
<dbReference type="PANTHER" id="PTHR10416:SF0">
    <property type="entry name" value="DNA POLYMERASE DELTA SUBUNIT 2"/>
    <property type="match status" value="1"/>
</dbReference>
<evidence type="ECO:0000256" key="8">
    <source>
        <dbReference type="ARBA" id="ARBA00022801"/>
    </source>
</evidence>
<dbReference type="InterPro" id="IPR024826">
    <property type="entry name" value="DNA_pol_delta/II_ssu"/>
</dbReference>
<evidence type="ECO:0000256" key="12">
    <source>
        <dbReference type="ARBA" id="ARBA00023268"/>
    </source>
</evidence>
<dbReference type="HAMAP" id="MF_00325">
    <property type="entry name" value="DNApol_II_A_arch"/>
    <property type="match status" value="1"/>
</dbReference>
<evidence type="ECO:0000313" key="17">
    <source>
        <dbReference type="EMBL" id="BBL45183.1"/>
    </source>
</evidence>
<evidence type="ECO:0000313" key="18">
    <source>
        <dbReference type="Proteomes" id="UP001055553"/>
    </source>
</evidence>
<dbReference type="Gene3D" id="3.60.21.50">
    <property type="match status" value="1"/>
</dbReference>
<dbReference type="InterPro" id="IPR029052">
    <property type="entry name" value="Metallo-depent_PP-like"/>
</dbReference>
<protein>
    <recommendedName>
        <fullName evidence="15">DNA polymerase II small subunit</fullName>
        <shortName evidence="15">Pol II</shortName>
        <ecNumber evidence="15">2.7.7.7</ecNumber>
    </recommendedName>
    <alternativeName>
        <fullName evidence="15">Exodeoxyribonuclease small subunit</fullName>
        <ecNumber evidence="15">3.1.11.1</ecNumber>
    </alternativeName>
</protein>
<evidence type="ECO:0000256" key="10">
    <source>
        <dbReference type="ARBA" id="ARBA00022932"/>
    </source>
</evidence>
<comment type="function">
    <text evidence="13 15">Possesses two activities: a DNA synthesis (polymerase) and an exonucleolytic activity that degrades single-stranded DNA in the 3' to 5' direction. Has a template-primer preference which is characteristic of a replicative DNA polymerase.</text>
</comment>
<keyword evidence="7 15" id="KW-0540">Nuclease</keyword>
<evidence type="ECO:0000256" key="6">
    <source>
        <dbReference type="ARBA" id="ARBA00022705"/>
    </source>
</evidence>
<dbReference type="EC" id="3.1.11.1" evidence="15"/>
<evidence type="ECO:0000256" key="3">
    <source>
        <dbReference type="ARBA" id="ARBA00011315"/>
    </source>
</evidence>
<comment type="catalytic activity">
    <reaction evidence="1 15">
        <text>Exonucleolytic cleavage in the 3'- to 5'-direction to yield nucleoside 5'-phosphates.</text>
        <dbReference type="EC" id="3.1.11.1"/>
    </reaction>
</comment>
<dbReference type="GO" id="GO:0006271">
    <property type="term" value="P:DNA strand elongation involved in DNA replication"/>
    <property type="evidence" value="ECO:0007669"/>
    <property type="project" value="TreeGrafter"/>
</dbReference>
<evidence type="ECO:0000256" key="14">
    <source>
        <dbReference type="ARBA" id="ARBA00049244"/>
    </source>
</evidence>
<dbReference type="InterPro" id="IPR007185">
    <property type="entry name" value="DNA_pol_a/d/e_bsu"/>
</dbReference>
<keyword evidence="9 15" id="KW-0269">Exonuclease</keyword>
<keyword evidence="12 15" id="KW-0511">Multifunctional enzyme</keyword>
<keyword evidence="4 15" id="KW-0808">Transferase</keyword>
<keyword evidence="18" id="KW-1185">Reference proteome</keyword>
<name>A0A915WR59_9ARCH</name>
<evidence type="ECO:0000256" key="2">
    <source>
        <dbReference type="ARBA" id="ARBA00006035"/>
    </source>
</evidence>
<feature type="domain" description="DNA polymerase alpha/delta/epsilon subunit B" evidence="16">
    <location>
        <begin position="356"/>
        <end position="497"/>
    </location>
</feature>
<organism evidence="17 18">
    <name type="scientific">Nanobdella aerobiophila</name>
    <dbReference type="NCBI Taxonomy" id="2586965"/>
    <lineage>
        <taxon>Archaea</taxon>
        <taxon>Nanobdellota</taxon>
        <taxon>Nanobdellia</taxon>
        <taxon>Nanobdellales</taxon>
        <taxon>Nanobdellaceae</taxon>
        <taxon>Nanobdella</taxon>
    </lineage>
</organism>
<proteinExistence type="inferred from homology"/>
<dbReference type="RefSeq" id="WP_258393225.1">
    <property type="nucleotide sequence ID" value="NZ_AP019769.1"/>
</dbReference>
<dbReference type="SMR" id="A0A915WR59"/>
<evidence type="ECO:0000256" key="7">
    <source>
        <dbReference type="ARBA" id="ARBA00022722"/>
    </source>
</evidence>
<dbReference type="GO" id="GO:0008310">
    <property type="term" value="F:single-stranded DNA 3'-5' DNA exonuclease activity"/>
    <property type="evidence" value="ECO:0007669"/>
    <property type="project" value="UniProtKB-EC"/>
</dbReference>
<evidence type="ECO:0000256" key="5">
    <source>
        <dbReference type="ARBA" id="ARBA00022695"/>
    </source>
</evidence>
<dbReference type="EMBL" id="AP019769">
    <property type="protein sequence ID" value="BBL45183.1"/>
    <property type="molecule type" value="Genomic_DNA"/>
</dbReference>
<keyword evidence="10 15" id="KW-0239">DNA-directed DNA polymerase</keyword>
<dbReference type="AlphaFoldDB" id="A0A915WR59"/>
<evidence type="ECO:0000256" key="9">
    <source>
        <dbReference type="ARBA" id="ARBA00022839"/>
    </source>
</evidence>
<comment type="catalytic activity">
    <reaction evidence="14 15">
        <text>DNA(n) + a 2'-deoxyribonucleoside 5'-triphosphate = DNA(n+1) + diphosphate</text>
        <dbReference type="Rhea" id="RHEA:22508"/>
        <dbReference type="Rhea" id="RHEA-COMP:17339"/>
        <dbReference type="Rhea" id="RHEA-COMP:17340"/>
        <dbReference type="ChEBI" id="CHEBI:33019"/>
        <dbReference type="ChEBI" id="CHEBI:61560"/>
        <dbReference type="ChEBI" id="CHEBI:173112"/>
        <dbReference type="EC" id="2.7.7.7"/>
    </reaction>
</comment>
<dbReference type="InterPro" id="IPR011149">
    <property type="entry name" value="Pol2_small_arc"/>
</dbReference>
<gene>
    <name evidence="15" type="primary">polB</name>
    <name evidence="17" type="ORF">MJ1_0002</name>
</gene>
<evidence type="ECO:0000256" key="1">
    <source>
        <dbReference type="ARBA" id="ARBA00000563"/>
    </source>
</evidence>
<evidence type="ECO:0000256" key="15">
    <source>
        <dbReference type="HAMAP-Rule" id="MF_00325"/>
    </source>
</evidence>
<evidence type="ECO:0000256" key="4">
    <source>
        <dbReference type="ARBA" id="ARBA00022679"/>
    </source>
</evidence>